<evidence type="ECO:0000313" key="3">
    <source>
        <dbReference type="Proteomes" id="UP000257323"/>
    </source>
</evidence>
<accession>A0A3E2BPU1</accession>
<organism evidence="2 3">
    <name type="scientific">Candidatus Saccharicenans subterraneus</name>
    <dbReference type="NCBI Taxonomy" id="2508984"/>
    <lineage>
        <taxon>Bacteria</taxon>
        <taxon>Candidatus Aminicenantota</taxon>
        <taxon>Candidatus Aminicenantia</taxon>
        <taxon>Candidatus Aminicenantales</taxon>
        <taxon>Candidatus Saccharicenantaceae</taxon>
        <taxon>Candidatus Saccharicenans</taxon>
    </lineage>
</organism>
<keyword evidence="1" id="KW-1133">Transmembrane helix</keyword>
<feature type="transmembrane region" description="Helical" evidence="1">
    <location>
        <begin position="21"/>
        <end position="39"/>
    </location>
</feature>
<evidence type="ECO:0000256" key="1">
    <source>
        <dbReference type="SAM" id="Phobius"/>
    </source>
</evidence>
<sequence length="40" mass="4561">MERIKRLSYGYKNVEAYIKKVLLSFIAAAILPLLICPSFS</sequence>
<gene>
    <name evidence="2" type="ORF">OP8BY_1352</name>
</gene>
<dbReference type="EMBL" id="QUAH01000002">
    <property type="protein sequence ID" value="RFT16739.1"/>
    <property type="molecule type" value="Genomic_DNA"/>
</dbReference>
<protein>
    <submittedName>
        <fullName evidence="2">Uncharacterized protein</fullName>
    </submittedName>
</protein>
<evidence type="ECO:0000313" key="2">
    <source>
        <dbReference type="EMBL" id="RFT16739.1"/>
    </source>
</evidence>
<keyword evidence="1" id="KW-0812">Transmembrane</keyword>
<comment type="caution">
    <text evidence="2">The sequence shown here is derived from an EMBL/GenBank/DDBJ whole genome shotgun (WGS) entry which is preliminary data.</text>
</comment>
<keyword evidence="1" id="KW-0472">Membrane</keyword>
<proteinExistence type="predicted"/>
<dbReference type="Proteomes" id="UP000257323">
    <property type="component" value="Unassembled WGS sequence"/>
</dbReference>
<reference evidence="2 3" key="1">
    <citation type="submission" date="2018-08" db="EMBL/GenBank/DDBJ databases">
        <title>Genome analysis of the thermophilic bacterium of the candidate phylum Aminicenantes from deep subsurface aquifer revealed its physiology and ecological role.</title>
        <authorList>
            <person name="Kadnikov V.V."/>
            <person name="Mardanov A.V."/>
            <person name="Beletsky A.V."/>
            <person name="Karnachuk O.V."/>
            <person name="Ravin N.V."/>
        </authorList>
    </citation>
    <scope>NUCLEOTIDE SEQUENCE [LARGE SCALE GENOMIC DNA]</scope>
    <source>
        <strain evidence="2">BY38</strain>
    </source>
</reference>
<name>A0A3E2BPU1_9BACT</name>
<dbReference type="AlphaFoldDB" id="A0A3E2BPU1"/>